<evidence type="ECO:0000313" key="4">
    <source>
        <dbReference type="EMBL" id="MEV0968014.1"/>
    </source>
</evidence>
<comment type="caution">
    <text evidence="4">The sequence shown here is derived from an EMBL/GenBank/DDBJ whole genome shotgun (WGS) entry which is preliminary data.</text>
</comment>
<gene>
    <name evidence="4" type="ORF">AB0I59_05225</name>
</gene>
<dbReference type="InterPro" id="IPR036770">
    <property type="entry name" value="Ankyrin_rpt-contain_sf"/>
</dbReference>
<reference evidence="4 5" key="1">
    <citation type="submission" date="2024-06" db="EMBL/GenBank/DDBJ databases">
        <title>The Natural Products Discovery Center: Release of the First 8490 Sequenced Strains for Exploring Actinobacteria Biosynthetic Diversity.</title>
        <authorList>
            <person name="Kalkreuter E."/>
            <person name="Kautsar S.A."/>
            <person name="Yang D."/>
            <person name="Bader C.D."/>
            <person name="Teijaro C.N."/>
            <person name="Fluegel L."/>
            <person name="Davis C.M."/>
            <person name="Simpson J.R."/>
            <person name="Lauterbach L."/>
            <person name="Steele A.D."/>
            <person name="Gui C."/>
            <person name="Meng S."/>
            <person name="Li G."/>
            <person name="Viehrig K."/>
            <person name="Ye F."/>
            <person name="Su P."/>
            <person name="Kiefer A.F."/>
            <person name="Nichols A."/>
            <person name="Cepeda A.J."/>
            <person name="Yan W."/>
            <person name="Fan B."/>
            <person name="Jiang Y."/>
            <person name="Adhikari A."/>
            <person name="Zheng C.-J."/>
            <person name="Schuster L."/>
            <person name="Cowan T.M."/>
            <person name="Smanski M.J."/>
            <person name="Chevrette M.G."/>
            <person name="De Carvalho L.P.S."/>
            <person name="Shen B."/>
        </authorList>
    </citation>
    <scope>NUCLEOTIDE SEQUENCE [LARGE SCALE GENOMIC DNA]</scope>
    <source>
        <strain evidence="4 5">NPDC050100</strain>
    </source>
</reference>
<dbReference type="SUPFAM" id="SSF48371">
    <property type="entry name" value="ARM repeat"/>
    <property type="match status" value="1"/>
</dbReference>
<dbReference type="Pfam" id="PF12796">
    <property type="entry name" value="Ank_2"/>
    <property type="match status" value="1"/>
</dbReference>
<keyword evidence="5" id="KW-1185">Reference proteome</keyword>
<dbReference type="SMART" id="SM00248">
    <property type="entry name" value="ANK"/>
    <property type="match status" value="4"/>
</dbReference>
<name>A0ABV3G8Q6_MICGL</name>
<dbReference type="PROSITE" id="PS50297">
    <property type="entry name" value="ANK_REP_REGION"/>
    <property type="match status" value="2"/>
</dbReference>
<feature type="repeat" description="ANK" evidence="3">
    <location>
        <begin position="133"/>
        <end position="165"/>
    </location>
</feature>
<feature type="repeat" description="ANK" evidence="3">
    <location>
        <begin position="32"/>
        <end position="64"/>
    </location>
</feature>
<keyword evidence="2 3" id="KW-0040">ANK repeat</keyword>
<dbReference type="InterPro" id="IPR011989">
    <property type="entry name" value="ARM-like"/>
</dbReference>
<dbReference type="EMBL" id="JBFALK010000002">
    <property type="protein sequence ID" value="MEV0968014.1"/>
    <property type="molecule type" value="Genomic_DNA"/>
</dbReference>
<evidence type="ECO:0000256" key="2">
    <source>
        <dbReference type="ARBA" id="ARBA00023043"/>
    </source>
</evidence>
<dbReference type="PANTHER" id="PTHR24171">
    <property type="entry name" value="ANKYRIN REPEAT DOMAIN-CONTAINING PROTEIN 39-RELATED"/>
    <property type="match status" value="1"/>
</dbReference>
<dbReference type="Proteomes" id="UP001551675">
    <property type="component" value="Unassembled WGS sequence"/>
</dbReference>
<protein>
    <submittedName>
        <fullName evidence="4">Ankyrin repeat domain-containing protein</fullName>
    </submittedName>
</protein>
<evidence type="ECO:0000256" key="3">
    <source>
        <dbReference type="PROSITE-ProRule" id="PRU00023"/>
    </source>
</evidence>
<dbReference type="Gene3D" id="1.25.10.10">
    <property type="entry name" value="Leucine-rich Repeat Variant"/>
    <property type="match status" value="1"/>
</dbReference>
<dbReference type="InterPro" id="IPR002110">
    <property type="entry name" value="Ankyrin_rpt"/>
</dbReference>
<evidence type="ECO:0000256" key="1">
    <source>
        <dbReference type="ARBA" id="ARBA00022737"/>
    </source>
</evidence>
<keyword evidence="1" id="KW-0677">Repeat</keyword>
<sequence>MTYRELLHAVSEGDVGRVRRMLHPDTDLNRAPGTTPLYRAAVNGDHEMVRLLLEYGADPDQPSGGTDEGLPLCGAACWNHWETIQALVDGGADPNAREDGGWTALLWAAAQGHLMSADVLLDAGADPDAADDEDTTPLTAAARFGAYGVVWSLLEHGADPARADGACDTALSIARRWAGTDLEAEMREEVARHAEPGWAVMVARSHADDGTELITVEARDARGDGFQATRQRGHAAITILLEEALGLRTPAEDLVARAVPYREVDEDGETWWAAVHALQKRHDDETFEAAAELCDSGDATDREFAVDVLAQFGYDAGVRPFHERSLAILRRLARTETEPKVVDALLGAIAHHGDAEALPEVLEIVDRPGRRPSVSDAIALAAVLPPDDDEGLSRLVRLSEEGDTEVRDWATMGLAGLDADTPRIREALAARLADGDITTVAEAVRGLAARGDRRAIGGIHRVLSETDDDYARDLALDGAAQLGLDIKTVIR</sequence>
<organism evidence="4 5">
    <name type="scientific">Microtetraspora glauca</name>
    <dbReference type="NCBI Taxonomy" id="1996"/>
    <lineage>
        <taxon>Bacteria</taxon>
        <taxon>Bacillati</taxon>
        <taxon>Actinomycetota</taxon>
        <taxon>Actinomycetes</taxon>
        <taxon>Streptosporangiales</taxon>
        <taxon>Streptosporangiaceae</taxon>
        <taxon>Microtetraspora</taxon>
    </lineage>
</organism>
<dbReference type="PRINTS" id="PR01415">
    <property type="entry name" value="ANKYRIN"/>
</dbReference>
<feature type="repeat" description="ANK" evidence="3">
    <location>
        <begin position="100"/>
        <end position="132"/>
    </location>
</feature>
<dbReference type="SUPFAM" id="SSF48403">
    <property type="entry name" value="Ankyrin repeat"/>
    <property type="match status" value="1"/>
</dbReference>
<dbReference type="Gene3D" id="1.25.40.20">
    <property type="entry name" value="Ankyrin repeat-containing domain"/>
    <property type="match status" value="1"/>
</dbReference>
<dbReference type="Pfam" id="PF00023">
    <property type="entry name" value="Ank"/>
    <property type="match status" value="1"/>
</dbReference>
<evidence type="ECO:0000313" key="5">
    <source>
        <dbReference type="Proteomes" id="UP001551675"/>
    </source>
</evidence>
<dbReference type="InterPro" id="IPR016024">
    <property type="entry name" value="ARM-type_fold"/>
</dbReference>
<accession>A0ABV3G8Q6</accession>
<dbReference type="RefSeq" id="WP_358130249.1">
    <property type="nucleotide sequence ID" value="NZ_JBFALK010000002.1"/>
</dbReference>
<proteinExistence type="predicted"/>
<dbReference type="PROSITE" id="PS50088">
    <property type="entry name" value="ANK_REPEAT"/>
    <property type="match status" value="3"/>
</dbReference>